<gene>
    <name evidence="1" type="ORF">DIT97_28755</name>
</gene>
<accession>A0A3D3RGS1</accession>
<dbReference type="AlphaFoldDB" id="A0A3D3RGS1"/>
<reference evidence="1 2" key="1">
    <citation type="journal article" date="2018" name="Nat. Biotechnol.">
        <title>A standardized bacterial taxonomy based on genome phylogeny substantially revises the tree of life.</title>
        <authorList>
            <person name="Parks D.H."/>
            <person name="Chuvochina M."/>
            <person name="Waite D.W."/>
            <person name="Rinke C."/>
            <person name="Skarshewski A."/>
            <person name="Chaumeil P.A."/>
            <person name="Hugenholtz P."/>
        </authorList>
    </citation>
    <scope>NUCLEOTIDE SEQUENCE [LARGE SCALE GENOMIC DNA]</scope>
    <source>
        <strain evidence="1">UBA9375</strain>
    </source>
</reference>
<evidence type="ECO:0000313" key="2">
    <source>
        <dbReference type="Proteomes" id="UP000263642"/>
    </source>
</evidence>
<dbReference type="Proteomes" id="UP000263642">
    <property type="component" value="Unassembled WGS sequence"/>
</dbReference>
<dbReference type="EMBL" id="DQAY01000179">
    <property type="protein sequence ID" value="HCO26810.1"/>
    <property type="molecule type" value="Genomic_DNA"/>
</dbReference>
<name>A0A3D3RGS1_9PLAN</name>
<proteinExistence type="predicted"/>
<comment type="caution">
    <text evidence="1">The sequence shown here is derived from an EMBL/GenBank/DDBJ whole genome shotgun (WGS) entry which is preliminary data.</text>
</comment>
<organism evidence="1 2">
    <name type="scientific">Gimesia maris</name>
    <dbReference type="NCBI Taxonomy" id="122"/>
    <lineage>
        <taxon>Bacteria</taxon>
        <taxon>Pseudomonadati</taxon>
        <taxon>Planctomycetota</taxon>
        <taxon>Planctomycetia</taxon>
        <taxon>Planctomycetales</taxon>
        <taxon>Planctomycetaceae</taxon>
        <taxon>Gimesia</taxon>
    </lineage>
</organism>
<evidence type="ECO:0000313" key="1">
    <source>
        <dbReference type="EMBL" id="HCO26810.1"/>
    </source>
</evidence>
<sequence length="91" mass="10842">MMKETSKLSRKASFRIDKVRGDLRGKVWYLTCHENRKRLPQIGPDKEQAWQMTRPFNSQQEAHTNTVFIFCDRLGECMFKARKHTVRVKTI</sequence>
<protein>
    <submittedName>
        <fullName evidence="1">Uncharacterized protein</fullName>
    </submittedName>
</protein>